<evidence type="ECO:0000256" key="4">
    <source>
        <dbReference type="PROSITE-ProRule" id="PRU00433"/>
    </source>
</evidence>
<comment type="caution">
    <text evidence="6">The sequence shown here is derived from an EMBL/GenBank/DDBJ whole genome shotgun (WGS) entry which is preliminary data.</text>
</comment>
<evidence type="ECO:0000259" key="5">
    <source>
        <dbReference type="PROSITE" id="PS51007"/>
    </source>
</evidence>
<evidence type="ECO:0000256" key="3">
    <source>
        <dbReference type="ARBA" id="ARBA00023004"/>
    </source>
</evidence>
<proteinExistence type="predicted"/>
<dbReference type="Gene3D" id="1.10.760.10">
    <property type="entry name" value="Cytochrome c-like domain"/>
    <property type="match status" value="1"/>
</dbReference>
<keyword evidence="7" id="KW-1185">Reference proteome</keyword>
<sequence>MDIISDFRGEEKMKKMGVTAFVLLGGLILNMPAFASGQETFDNVCVACHGEDGKGAEGMEGVPDFTNAPAVWSKSDAELAQSVINGIEKPGAEVTMPPRAGDDELSDGDINAAVAYMRKTFGS</sequence>
<dbReference type="InterPro" id="IPR036909">
    <property type="entry name" value="Cyt_c-like_dom_sf"/>
</dbReference>
<dbReference type="PROSITE" id="PS51007">
    <property type="entry name" value="CYTC"/>
    <property type="match status" value="1"/>
</dbReference>
<dbReference type="InterPro" id="IPR009056">
    <property type="entry name" value="Cyt_c-like_dom"/>
</dbReference>
<reference evidence="6" key="1">
    <citation type="journal article" date="2014" name="Int. J. Syst. Evol. Microbiol.">
        <title>Complete genome sequence of Corynebacterium casei LMG S-19264T (=DSM 44701T), isolated from a smear-ripened cheese.</title>
        <authorList>
            <consortium name="US DOE Joint Genome Institute (JGI-PGF)"/>
            <person name="Walter F."/>
            <person name="Albersmeier A."/>
            <person name="Kalinowski J."/>
            <person name="Ruckert C."/>
        </authorList>
    </citation>
    <scope>NUCLEOTIDE SEQUENCE</scope>
    <source>
        <strain evidence="6">CGMCC 1.15254</strain>
    </source>
</reference>
<dbReference type="GO" id="GO:0009055">
    <property type="term" value="F:electron transfer activity"/>
    <property type="evidence" value="ECO:0007669"/>
    <property type="project" value="InterPro"/>
</dbReference>
<dbReference type="AlphaFoldDB" id="A0A917C1A1"/>
<keyword evidence="2 4" id="KW-0479">Metal-binding</keyword>
<dbReference type="PANTHER" id="PTHR35008">
    <property type="entry name" value="BLL4482 PROTEIN-RELATED"/>
    <property type="match status" value="1"/>
</dbReference>
<keyword evidence="1 4" id="KW-0349">Heme</keyword>
<feature type="domain" description="Cytochrome c" evidence="5">
    <location>
        <begin position="32"/>
        <end position="121"/>
    </location>
</feature>
<dbReference type="Proteomes" id="UP000632498">
    <property type="component" value="Unassembled WGS sequence"/>
</dbReference>
<dbReference type="GO" id="GO:0046872">
    <property type="term" value="F:metal ion binding"/>
    <property type="evidence" value="ECO:0007669"/>
    <property type="project" value="UniProtKB-KW"/>
</dbReference>
<evidence type="ECO:0000256" key="1">
    <source>
        <dbReference type="ARBA" id="ARBA00022617"/>
    </source>
</evidence>
<dbReference type="SUPFAM" id="SSF46626">
    <property type="entry name" value="Cytochrome c"/>
    <property type="match status" value="1"/>
</dbReference>
<dbReference type="InterPro" id="IPR051459">
    <property type="entry name" value="Cytochrome_c-type_DH"/>
</dbReference>
<evidence type="ECO:0000256" key="2">
    <source>
        <dbReference type="ARBA" id="ARBA00022723"/>
    </source>
</evidence>
<dbReference type="EMBL" id="BMHV01000014">
    <property type="protein sequence ID" value="GGF67002.1"/>
    <property type="molecule type" value="Genomic_DNA"/>
</dbReference>
<evidence type="ECO:0000313" key="6">
    <source>
        <dbReference type="EMBL" id="GGF67002.1"/>
    </source>
</evidence>
<dbReference type="PANTHER" id="PTHR35008:SF8">
    <property type="entry name" value="ALCOHOL DEHYDROGENASE CYTOCHROME C SUBUNIT"/>
    <property type="match status" value="1"/>
</dbReference>
<name>A0A917C1A1_9PROT</name>
<dbReference type="Pfam" id="PF13442">
    <property type="entry name" value="Cytochrome_CBB3"/>
    <property type="match status" value="1"/>
</dbReference>
<reference evidence="6" key="2">
    <citation type="submission" date="2020-09" db="EMBL/GenBank/DDBJ databases">
        <authorList>
            <person name="Sun Q."/>
            <person name="Zhou Y."/>
        </authorList>
    </citation>
    <scope>NUCLEOTIDE SEQUENCE</scope>
    <source>
        <strain evidence="6">CGMCC 1.15254</strain>
    </source>
</reference>
<gene>
    <name evidence="6" type="ORF">GCM10011332_21380</name>
</gene>
<keyword evidence="3 4" id="KW-0408">Iron</keyword>
<dbReference type="GO" id="GO:0020037">
    <property type="term" value="F:heme binding"/>
    <property type="evidence" value="ECO:0007669"/>
    <property type="project" value="InterPro"/>
</dbReference>
<accession>A0A917C1A1</accession>
<organism evidence="6 7">
    <name type="scientific">Terasakiella brassicae</name>
    <dbReference type="NCBI Taxonomy" id="1634917"/>
    <lineage>
        <taxon>Bacteria</taxon>
        <taxon>Pseudomonadati</taxon>
        <taxon>Pseudomonadota</taxon>
        <taxon>Alphaproteobacteria</taxon>
        <taxon>Rhodospirillales</taxon>
        <taxon>Terasakiellaceae</taxon>
        <taxon>Terasakiella</taxon>
    </lineage>
</organism>
<evidence type="ECO:0000313" key="7">
    <source>
        <dbReference type="Proteomes" id="UP000632498"/>
    </source>
</evidence>
<protein>
    <recommendedName>
        <fullName evidence="5">Cytochrome c domain-containing protein</fullName>
    </recommendedName>
</protein>